<proteinExistence type="predicted"/>
<sequence>VQYKHLPPYYCQPTPVAVKVPPPAVWPRYVKLSRCMGSVYSLGPFECGVTKKAHFHLNATFPRGTVPMTNHTACGVQCIVKKEDCNNATQSHDPRSCQCICRDNFKCPSGKIWDTNYCKCKCKQIGPCTGYEDVKKWSDATCKCECQDKVVKKCQAAGNGKSLNPDTCKCVSVG</sequence>
<name>A0A7D9EL44_PARCT</name>
<organism evidence="4 5">
    <name type="scientific">Paramuricea clavata</name>
    <name type="common">Red gorgonian</name>
    <name type="synonym">Violescent sea-whip</name>
    <dbReference type="NCBI Taxonomy" id="317549"/>
    <lineage>
        <taxon>Eukaryota</taxon>
        <taxon>Metazoa</taxon>
        <taxon>Cnidaria</taxon>
        <taxon>Anthozoa</taxon>
        <taxon>Octocorallia</taxon>
        <taxon>Malacalcyonacea</taxon>
        <taxon>Plexauridae</taxon>
        <taxon>Paramuricea</taxon>
    </lineage>
</organism>
<dbReference type="Proteomes" id="UP001152795">
    <property type="component" value="Unassembled WGS sequence"/>
</dbReference>
<comment type="caution">
    <text evidence="4">The sequence shown here is derived from an EMBL/GenBank/DDBJ whole genome shotgun (WGS) entry which is preliminary data.</text>
</comment>
<gene>
    <name evidence="4" type="ORF">PACLA_8A088839</name>
</gene>
<comment type="subcellular location">
    <subcellularLocation>
        <location evidence="1">Secreted</location>
    </subcellularLocation>
</comment>
<dbReference type="Gene3D" id="2.10.90.10">
    <property type="entry name" value="Cystine-knot cytokines"/>
    <property type="match status" value="1"/>
</dbReference>
<evidence type="ECO:0000313" key="5">
    <source>
        <dbReference type="Proteomes" id="UP001152795"/>
    </source>
</evidence>
<protein>
    <submittedName>
        <fullName evidence="4">Uncharacterized protein</fullName>
    </submittedName>
</protein>
<evidence type="ECO:0000256" key="3">
    <source>
        <dbReference type="ARBA" id="ARBA00022729"/>
    </source>
</evidence>
<accession>A0A7D9EL44</accession>
<reference evidence="4" key="1">
    <citation type="submission" date="2020-04" db="EMBL/GenBank/DDBJ databases">
        <authorList>
            <person name="Alioto T."/>
            <person name="Alioto T."/>
            <person name="Gomez Garrido J."/>
        </authorList>
    </citation>
    <scope>NUCLEOTIDE SEQUENCE</scope>
    <source>
        <strain evidence="4">A484AB</strain>
    </source>
</reference>
<dbReference type="InterPro" id="IPR029034">
    <property type="entry name" value="Cystine-knot_cytokine"/>
</dbReference>
<dbReference type="Pfam" id="PF03128">
    <property type="entry name" value="CXCXC"/>
    <property type="match status" value="1"/>
</dbReference>
<keyword evidence="2" id="KW-0964">Secreted</keyword>
<evidence type="ECO:0000313" key="4">
    <source>
        <dbReference type="EMBL" id="CAB4011454.1"/>
    </source>
</evidence>
<keyword evidence="3" id="KW-0732">Signal</keyword>
<dbReference type="OrthoDB" id="5951777at2759"/>
<keyword evidence="5" id="KW-1185">Reference proteome</keyword>
<feature type="non-terminal residue" evidence="4">
    <location>
        <position position="1"/>
    </location>
</feature>
<evidence type="ECO:0000256" key="2">
    <source>
        <dbReference type="ARBA" id="ARBA00022525"/>
    </source>
</evidence>
<dbReference type="EMBL" id="CACRXK020007153">
    <property type="protein sequence ID" value="CAB4011454.1"/>
    <property type="molecule type" value="Genomic_DNA"/>
</dbReference>
<dbReference type="SUPFAM" id="SSF57501">
    <property type="entry name" value="Cystine-knot cytokines"/>
    <property type="match status" value="1"/>
</dbReference>
<dbReference type="InterPro" id="IPR004153">
    <property type="entry name" value="CXCXC_repeat"/>
</dbReference>
<dbReference type="AlphaFoldDB" id="A0A7D9EL44"/>
<evidence type="ECO:0000256" key="1">
    <source>
        <dbReference type="ARBA" id="ARBA00004613"/>
    </source>
</evidence>